<evidence type="ECO:0000313" key="4">
    <source>
        <dbReference type="EMBL" id="MBB5263385.1"/>
    </source>
</evidence>
<accession>A0A7W8H843</accession>
<reference evidence="4 5" key="1">
    <citation type="submission" date="2020-08" db="EMBL/GenBank/DDBJ databases">
        <title>Genomic Encyclopedia of Type Strains, Phase IV (KMG-IV): sequencing the most valuable type-strain genomes for metagenomic binning, comparative biology and taxonomic classification.</title>
        <authorList>
            <person name="Goeker M."/>
        </authorList>
    </citation>
    <scope>NUCLEOTIDE SEQUENCE [LARGE SCALE GENOMIC DNA]</scope>
    <source>
        <strain evidence="4 5">DSM 106146</strain>
    </source>
</reference>
<feature type="region of interest" description="Disordered" evidence="1">
    <location>
        <begin position="369"/>
        <end position="392"/>
    </location>
</feature>
<keyword evidence="5" id="KW-1185">Reference proteome</keyword>
<dbReference type="Proteomes" id="UP000543642">
    <property type="component" value="Unassembled WGS sequence"/>
</dbReference>
<comment type="caution">
    <text evidence="4">The sequence shown here is derived from an EMBL/GenBank/DDBJ whole genome shotgun (WGS) entry which is preliminary data.</text>
</comment>
<dbReference type="PANTHER" id="PTHR41259">
    <property type="entry name" value="DOUBLE-STRAND BREAK REPAIR RAD50 ATPASE, PUTATIVE-RELATED"/>
    <property type="match status" value="1"/>
</dbReference>
<dbReference type="GO" id="GO:0016887">
    <property type="term" value="F:ATP hydrolysis activity"/>
    <property type="evidence" value="ECO:0007669"/>
    <property type="project" value="InterPro"/>
</dbReference>
<feature type="domain" description="Rad50/SbcC-type AAA" evidence="3">
    <location>
        <begin position="8"/>
        <end position="238"/>
    </location>
</feature>
<feature type="transmembrane region" description="Helical" evidence="2">
    <location>
        <begin position="306"/>
        <end position="326"/>
    </location>
</feature>
<organism evidence="4 5">
    <name type="scientific">Catenibacillus scindens</name>
    <dbReference type="NCBI Taxonomy" id="673271"/>
    <lineage>
        <taxon>Bacteria</taxon>
        <taxon>Bacillati</taxon>
        <taxon>Bacillota</taxon>
        <taxon>Clostridia</taxon>
        <taxon>Lachnospirales</taxon>
        <taxon>Lachnospiraceae</taxon>
        <taxon>Catenibacillus</taxon>
    </lineage>
</organism>
<evidence type="ECO:0000256" key="1">
    <source>
        <dbReference type="SAM" id="MobiDB-lite"/>
    </source>
</evidence>
<dbReference type="InterPro" id="IPR027417">
    <property type="entry name" value="P-loop_NTPase"/>
</dbReference>
<sequence>MIIKELWLTHFGKFHDFHMELGPSMNIISGGNEAGKSTVYHFIEAMFFGARRLRGRAASSDMYSRFQPWEGKNSYEGTMIFEHQGMTYRLYRNFYKTEVSVTLVCLDTNKVIPLPDGTLENFIENFTEENFENTIGVAQTQSRLSRSFARTLQTQAVNMAMTGSSRLRLDSALECLERERRRLRRGSADGELEALGKKETYCRQELEENRQRLEMLDGELEKFSEEDLKRKLESSEKGLESCQMAIGALSEKLSQHAAQAGRNRAPLSPRQPPLGSHGSSTDRPSYGLTSHGHDPRLEKTGSRLPVWLYGVLLVAGILTGVILAGIHEHIPLPALRLFLVLTAFLMVCGLLGFVRGIFEQRRELSGRAFDEERHRSIRESDGEEESHGREAAGLQMELARMEEKKRALEQRHKICLQALEQYRQIRERRAWEQEQYSRISNTLEDVIEEDQRLRDKIREEKKEELCVDTARKILEELAGEIHESFGKPLADRASELMNRITGEERQFIINEKLEMMVDNSQDFVPVSRLSEGALEQLYLAVRLGAAKLLFKDATVPLILDDTFAYYDDQRLRTVLSWFASEYKGQVIVLTCQHRECDILDGLNEDYNYVNLER</sequence>
<evidence type="ECO:0000313" key="5">
    <source>
        <dbReference type="Proteomes" id="UP000543642"/>
    </source>
</evidence>
<protein>
    <submittedName>
        <fullName evidence="4">Uncharacterized protein YhaN</fullName>
    </submittedName>
</protein>
<dbReference type="InterPro" id="IPR038729">
    <property type="entry name" value="Rad50/SbcC_AAA"/>
</dbReference>
<dbReference type="GO" id="GO:0006302">
    <property type="term" value="P:double-strand break repair"/>
    <property type="evidence" value="ECO:0007669"/>
    <property type="project" value="InterPro"/>
</dbReference>
<feature type="compositionally biased region" description="Basic and acidic residues" evidence="1">
    <location>
        <begin position="369"/>
        <end position="390"/>
    </location>
</feature>
<dbReference type="AlphaFoldDB" id="A0A7W8H843"/>
<evidence type="ECO:0000256" key="2">
    <source>
        <dbReference type="SAM" id="Phobius"/>
    </source>
</evidence>
<keyword evidence="2" id="KW-0472">Membrane</keyword>
<dbReference type="SUPFAM" id="SSF52540">
    <property type="entry name" value="P-loop containing nucleoside triphosphate hydrolases"/>
    <property type="match status" value="1"/>
</dbReference>
<proteinExistence type="predicted"/>
<keyword evidence="2" id="KW-0812">Transmembrane</keyword>
<evidence type="ECO:0000259" key="3">
    <source>
        <dbReference type="Pfam" id="PF13476"/>
    </source>
</evidence>
<dbReference type="Gene3D" id="3.40.50.300">
    <property type="entry name" value="P-loop containing nucleotide triphosphate hydrolases"/>
    <property type="match status" value="2"/>
</dbReference>
<dbReference type="RefSeq" id="WP_183771048.1">
    <property type="nucleotide sequence ID" value="NZ_JACHFW010000001.1"/>
</dbReference>
<dbReference type="Pfam" id="PF13476">
    <property type="entry name" value="AAA_23"/>
    <property type="match status" value="1"/>
</dbReference>
<gene>
    <name evidence="4" type="ORF">HNP82_000479</name>
</gene>
<feature type="transmembrane region" description="Helical" evidence="2">
    <location>
        <begin position="338"/>
        <end position="358"/>
    </location>
</feature>
<dbReference type="EMBL" id="JACHFW010000001">
    <property type="protein sequence ID" value="MBB5263385.1"/>
    <property type="molecule type" value="Genomic_DNA"/>
</dbReference>
<feature type="region of interest" description="Disordered" evidence="1">
    <location>
        <begin position="257"/>
        <end position="297"/>
    </location>
</feature>
<dbReference type="PANTHER" id="PTHR41259:SF1">
    <property type="entry name" value="DOUBLE-STRAND BREAK REPAIR RAD50 ATPASE, PUTATIVE-RELATED"/>
    <property type="match status" value="1"/>
</dbReference>
<keyword evidence="2" id="KW-1133">Transmembrane helix</keyword>
<name>A0A7W8H843_9FIRM</name>